<dbReference type="Gene3D" id="3.40.50.300">
    <property type="entry name" value="P-loop containing nucleotide triphosphate hydrolases"/>
    <property type="match status" value="1"/>
</dbReference>
<evidence type="ECO:0000313" key="9">
    <source>
        <dbReference type="Proteomes" id="UP000663801"/>
    </source>
</evidence>
<accession>A0A938YPS2</accession>
<keyword evidence="3" id="KW-0813">Transport</keyword>
<evidence type="ECO:0000256" key="2">
    <source>
        <dbReference type="ARBA" id="ARBA00005417"/>
    </source>
</evidence>
<gene>
    <name evidence="8" type="ORF">JL107_09815</name>
</gene>
<keyword evidence="6" id="KW-0046">Antibiotic resistance</keyword>
<dbReference type="SMART" id="SM00382">
    <property type="entry name" value="AAA"/>
    <property type="match status" value="1"/>
</dbReference>
<dbReference type="PANTHER" id="PTHR42711">
    <property type="entry name" value="ABC TRANSPORTER ATP-BINDING PROTEIN"/>
    <property type="match status" value="1"/>
</dbReference>
<dbReference type="EMBL" id="JAERWL010000008">
    <property type="protein sequence ID" value="MBM9476740.1"/>
    <property type="molecule type" value="Genomic_DNA"/>
</dbReference>
<dbReference type="InterPro" id="IPR017871">
    <property type="entry name" value="ABC_transporter-like_CS"/>
</dbReference>
<evidence type="ECO:0000313" key="8">
    <source>
        <dbReference type="EMBL" id="MBM9476740.1"/>
    </source>
</evidence>
<feature type="domain" description="ABC transporter" evidence="7">
    <location>
        <begin position="21"/>
        <end position="255"/>
    </location>
</feature>
<protein>
    <submittedName>
        <fullName evidence="8">ABC transporter ATP-binding protein</fullName>
    </submittedName>
</protein>
<evidence type="ECO:0000256" key="6">
    <source>
        <dbReference type="ARBA" id="ARBA00023251"/>
    </source>
</evidence>
<dbReference type="GO" id="GO:0046677">
    <property type="term" value="P:response to antibiotic"/>
    <property type="evidence" value="ECO:0007669"/>
    <property type="project" value="UniProtKB-KW"/>
</dbReference>
<dbReference type="PROSITE" id="PS00211">
    <property type="entry name" value="ABC_TRANSPORTER_1"/>
    <property type="match status" value="1"/>
</dbReference>
<proteinExistence type="inferred from homology"/>
<evidence type="ECO:0000256" key="5">
    <source>
        <dbReference type="ARBA" id="ARBA00022840"/>
    </source>
</evidence>
<dbReference type="AlphaFoldDB" id="A0A938YPS2"/>
<evidence type="ECO:0000259" key="7">
    <source>
        <dbReference type="PROSITE" id="PS50893"/>
    </source>
</evidence>
<keyword evidence="4" id="KW-0547">Nucleotide-binding</keyword>
<evidence type="ECO:0000256" key="3">
    <source>
        <dbReference type="ARBA" id="ARBA00022448"/>
    </source>
</evidence>
<name>A0A938YPS2_9ACTN</name>
<dbReference type="InterPro" id="IPR003439">
    <property type="entry name" value="ABC_transporter-like_ATP-bd"/>
</dbReference>
<dbReference type="SUPFAM" id="SSF52540">
    <property type="entry name" value="P-loop containing nucleoside triphosphate hydrolases"/>
    <property type="match status" value="1"/>
</dbReference>
<evidence type="ECO:0000256" key="4">
    <source>
        <dbReference type="ARBA" id="ARBA00022741"/>
    </source>
</evidence>
<dbReference type="InterPro" id="IPR003593">
    <property type="entry name" value="AAA+_ATPase"/>
</dbReference>
<comment type="subcellular location">
    <subcellularLocation>
        <location evidence="1">Cell membrane</location>
        <topology evidence="1">Peripheral membrane protein</topology>
    </subcellularLocation>
</comment>
<keyword evidence="5 8" id="KW-0067">ATP-binding</keyword>
<dbReference type="InterPro" id="IPR027417">
    <property type="entry name" value="P-loop_NTPase"/>
</dbReference>
<dbReference type="RefSeq" id="WP_205256847.1">
    <property type="nucleotide sequence ID" value="NZ_BAAAPV010000004.1"/>
</dbReference>
<evidence type="ECO:0000256" key="1">
    <source>
        <dbReference type="ARBA" id="ARBA00004202"/>
    </source>
</evidence>
<comment type="similarity">
    <text evidence="2">Belongs to the ABC transporter superfamily.</text>
</comment>
<dbReference type="GO" id="GO:0005886">
    <property type="term" value="C:plasma membrane"/>
    <property type="evidence" value="ECO:0007669"/>
    <property type="project" value="UniProtKB-SubCell"/>
</dbReference>
<organism evidence="8 9">
    <name type="scientific">Nakamurella flavida</name>
    <dbReference type="NCBI Taxonomy" id="363630"/>
    <lineage>
        <taxon>Bacteria</taxon>
        <taxon>Bacillati</taxon>
        <taxon>Actinomycetota</taxon>
        <taxon>Actinomycetes</taxon>
        <taxon>Nakamurellales</taxon>
        <taxon>Nakamurellaceae</taxon>
        <taxon>Nakamurella</taxon>
    </lineage>
</organism>
<dbReference type="PANTHER" id="PTHR42711:SF5">
    <property type="entry name" value="ABC TRANSPORTER ATP-BINDING PROTEIN NATA"/>
    <property type="match status" value="1"/>
</dbReference>
<comment type="caution">
    <text evidence="8">The sequence shown here is derived from an EMBL/GenBank/DDBJ whole genome shotgun (WGS) entry which is preliminary data.</text>
</comment>
<dbReference type="GO" id="GO:0016887">
    <property type="term" value="F:ATP hydrolysis activity"/>
    <property type="evidence" value="ECO:0007669"/>
    <property type="project" value="InterPro"/>
</dbReference>
<dbReference type="InterPro" id="IPR050763">
    <property type="entry name" value="ABC_transporter_ATP-binding"/>
</dbReference>
<dbReference type="Pfam" id="PF00005">
    <property type="entry name" value="ABC_tran"/>
    <property type="match status" value="1"/>
</dbReference>
<dbReference type="PROSITE" id="PS50893">
    <property type="entry name" value="ABC_TRANSPORTER_2"/>
    <property type="match status" value="1"/>
</dbReference>
<dbReference type="Proteomes" id="UP000663801">
    <property type="component" value="Unassembled WGS sequence"/>
</dbReference>
<sequence length="317" mass="34437">MTGRTLSSPARTAERSRESVVEVRDLHLSYGSTPVLRGVDLTVAAGEVVALLGPNGAGKTSTVEVLEGFRSPSGGQVRVLGQDPATADHHWRSRVGIVLQSWRDHGRWTARELLTHVARHYRPYDSPERRRPLPVQTVIDRVGLTDKADCLLQTLSGGQRRRVDVATGVLGDPDVLFLDEPTAGLDPEARRDFHDLIRRQVAESATSVLLTTHDLHEAEALADRVVILAGGRIIADGPPGSLGGTTLVRWTERGRRAQAELSPGEDSTAFIRDLVADPTRDVADVHVTRSGLQETYLAMIKRTARPATADTEIGENA</sequence>
<keyword evidence="9" id="KW-1185">Reference proteome</keyword>
<dbReference type="CDD" id="cd03230">
    <property type="entry name" value="ABC_DR_subfamily_A"/>
    <property type="match status" value="1"/>
</dbReference>
<reference evidence="8" key="1">
    <citation type="submission" date="2021-01" db="EMBL/GenBank/DDBJ databases">
        <title>KCTC 19127 draft genome.</title>
        <authorList>
            <person name="An D."/>
        </authorList>
    </citation>
    <scope>NUCLEOTIDE SEQUENCE</scope>
    <source>
        <strain evidence="8">KCTC 19127</strain>
    </source>
</reference>
<dbReference type="GO" id="GO:0005524">
    <property type="term" value="F:ATP binding"/>
    <property type="evidence" value="ECO:0007669"/>
    <property type="project" value="UniProtKB-KW"/>
</dbReference>